<organism evidence="2">
    <name type="scientific">uncultured Cytophagales bacterium</name>
    <dbReference type="NCBI Taxonomy" id="158755"/>
    <lineage>
        <taxon>Bacteria</taxon>
        <taxon>Pseudomonadati</taxon>
        <taxon>Bacteroidota</taxon>
        <taxon>Sphingobacteriia</taxon>
        <taxon>Sphingobacteriales</taxon>
        <taxon>environmental samples</taxon>
    </lineage>
</organism>
<reference evidence="2" key="1">
    <citation type="submission" date="2020-02" db="EMBL/GenBank/DDBJ databases">
        <authorList>
            <person name="Meier V. D."/>
        </authorList>
    </citation>
    <scope>NUCLEOTIDE SEQUENCE</scope>
    <source>
        <strain evidence="2">AVDCRST_MAG56</strain>
    </source>
</reference>
<dbReference type="EMBL" id="CADCTQ010000510">
    <property type="protein sequence ID" value="CAA9310484.1"/>
    <property type="molecule type" value="Genomic_DNA"/>
</dbReference>
<feature type="non-terminal residue" evidence="2">
    <location>
        <position position="1"/>
    </location>
</feature>
<accession>A0A6J4KN47</accession>
<sequence length="40" mass="4347">AESNIEQRGGNAPFGIRGFPDSRPGRMRKKRIGCFAGGRV</sequence>
<protein>
    <submittedName>
        <fullName evidence="2">Oxidoreductase, aldo/keto reductase family</fullName>
    </submittedName>
</protein>
<name>A0A6J4KN47_9SPHI</name>
<feature type="non-terminal residue" evidence="2">
    <location>
        <position position="40"/>
    </location>
</feature>
<dbReference type="AlphaFoldDB" id="A0A6J4KN47"/>
<feature type="region of interest" description="Disordered" evidence="1">
    <location>
        <begin position="1"/>
        <end position="40"/>
    </location>
</feature>
<proteinExistence type="predicted"/>
<evidence type="ECO:0000313" key="2">
    <source>
        <dbReference type="EMBL" id="CAA9310484.1"/>
    </source>
</evidence>
<evidence type="ECO:0000256" key="1">
    <source>
        <dbReference type="SAM" id="MobiDB-lite"/>
    </source>
</evidence>
<gene>
    <name evidence="2" type="ORF">AVDCRST_MAG56-6274</name>
</gene>